<keyword evidence="2" id="KW-1185">Reference proteome</keyword>
<protein>
    <submittedName>
        <fullName evidence="1">CLUMA_CG008916, isoform A</fullName>
    </submittedName>
</protein>
<sequence>MEDIIFNFFRNANIRVLRLIFEPYLDDLNLEIDEDLLIETRSLEVIVTPKIRFFYSPHVTHLFNDSFKCRCLKP</sequence>
<evidence type="ECO:0000313" key="1">
    <source>
        <dbReference type="EMBL" id="CRK95447.1"/>
    </source>
</evidence>
<reference evidence="1 2" key="1">
    <citation type="submission" date="2015-04" db="EMBL/GenBank/DDBJ databases">
        <authorList>
            <person name="Syromyatnikov M.Y."/>
            <person name="Popov V.N."/>
        </authorList>
    </citation>
    <scope>NUCLEOTIDE SEQUENCE [LARGE SCALE GENOMIC DNA]</scope>
</reference>
<dbReference type="Proteomes" id="UP000183832">
    <property type="component" value="Unassembled WGS sequence"/>
</dbReference>
<proteinExistence type="predicted"/>
<evidence type="ECO:0000313" key="2">
    <source>
        <dbReference type="Proteomes" id="UP000183832"/>
    </source>
</evidence>
<dbReference type="EMBL" id="CVRI01000042">
    <property type="protein sequence ID" value="CRK95447.1"/>
    <property type="molecule type" value="Genomic_DNA"/>
</dbReference>
<accession>A0A1J1I530</accession>
<dbReference type="AlphaFoldDB" id="A0A1J1I530"/>
<gene>
    <name evidence="1" type="ORF">CLUMA_CG008916</name>
</gene>
<organism evidence="1 2">
    <name type="scientific">Clunio marinus</name>
    <dbReference type="NCBI Taxonomy" id="568069"/>
    <lineage>
        <taxon>Eukaryota</taxon>
        <taxon>Metazoa</taxon>
        <taxon>Ecdysozoa</taxon>
        <taxon>Arthropoda</taxon>
        <taxon>Hexapoda</taxon>
        <taxon>Insecta</taxon>
        <taxon>Pterygota</taxon>
        <taxon>Neoptera</taxon>
        <taxon>Endopterygota</taxon>
        <taxon>Diptera</taxon>
        <taxon>Nematocera</taxon>
        <taxon>Chironomoidea</taxon>
        <taxon>Chironomidae</taxon>
        <taxon>Clunio</taxon>
    </lineage>
</organism>
<name>A0A1J1I530_9DIPT</name>